<organism evidence="1 2">
    <name type="scientific">Haemonchus contortus</name>
    <name type="common">Barber pole worm</name>
    <dbReference type="NCBI Taxonomy" id="6289"/>
    <lineage>
        <taxon>Eukaryota</taxon>
        <taxon>Metazoa</taxon>
        <taxon>Ecdysozoa</taxon>
        <taxon>Nematoda</taxon>
        <taxon>Chromadorea</taxon>
        <taxon>Rhabditida</taxon>
        <taxon>Rhabditina</taxon>
        <taxon>Rhabditomorpha</taxon>
        <taxon>Strongyloidea</taxon>
        <taxon>Trichostrongylidae</taxon>
        <taxon>Haemonchus</taxon>
    </lineage>
</organism>
<dbReference type="AlphaFoldDB" id="A0A7I4Z4R5"/>
<name>A0A7I4Z4R5_HAECO</name>
<evidence type="ECO:0000313" key="1">
    <source>
        <dbReference type="Proteomes" id="UP000025227"/>
    </source>
</evidence>
<protein>
    <submittedName>
        <fullName evidence="2">RT_RNaseH domain-containing protein</fullName>
    </submittedName>
</protein>
<dbReference type="OrthoDB" id="5863588at2759"/>
<keyword evidence="1" id="KW-1185">Reference proteome</keyword>
<dbReference type="OMA" id="YARVLIW"/>
<reference evidence="2" key="1">
    <citation type="submission" date="2020-12" db="UniProtKB">
        <authorList>
            <consortium name="WormBaseParasite"/>
        </authorList>
    </citation>
    <scope>IDENTIFICATION</scope>
    <source>
        <strain evidence="2">MHco3</strain>
    </source>
</reference>
<dbReference type="WBParaSite" id="HCON_00172890-00001">
    <property type="protein sequence ID" value="HCON_00172890-00001"/>
    <property type="gene ID" value="HCON_00172890"/>
</dbReference>
<accession>A0A7I4Z4R5</accession>
<proteinExistence type="predicted"/>
<evidence type="ECO:0000313" key="2">
    <source>
        <dbReference type="WBParaSite" id="HCON_00172890-00001"/>
    </source>
</evidence>
<dbReference type="Proteomes" id="UP000025227">
    <property type="component" value="Unplaced"/>
</dbReference>
<sequence length="139" mass="16087">MHVIVRTDHPPLTILFKRQNVYARVLIWALEVQQYQLSIEYAKGKANAVADALLRGLPEDGKVDEIHNPEEDKVFCSVSEAEGSEWLRELQNDEDYSRVLESLRANRLDEEVNLSSMTERLKVEDFMVEEGTLKLLRED</sequence>